<dbReference type="VEuPathDB" id="FungiDB:ASPTUDRAFT_46395"/>
<evidence type="ECO:0000313" key="1">
    <source>
        <dbReference type="EMBL" id="OJI81102.1"/>
    </source>
</evidence>
<dbReference type="AlphaFoldDB" id="A0A1L9MW39"/>
<proteinExistence type="predicted"/>
<dbReference type="EMBL" id="KV878206">
    <property type="protein sequence ID" value="OJI81102.1"/>
    <property type="molecule type" value="Genomic_DNA"/>
</dbReference>
<protein>
    <submittedName>
        <fullName evidence="1">Uncharacterized protein</fullName>
    </submittedName>
</protein>
<gene>
    <name evidence="1" type="ORF">ASPTUDRAFT_46395</name>
</gene>
<keyword evidence="2" id="KW-1185">Reference proteome</keyword>
<accession>A0A1L9MW39</accession>
<sequence>MPELKKRDVPFRERQFMILIVERVPLPRCPGGGALLLQAWFRLGTVVASYWPRLYCSRAAKVPPQYYLLLLLSPTTPYFLPLIHPSILLTPSQPSFPSARP</sequence>
<dbReference type="Proteomes" id="UP000184304">
    <property type="component" value="Unassembled WGS sequence"/>
</dbReference>
<evidence type="ECO:0000313" key="2">
    <source>
        <dbReference type="Proteomes" id="UP000184304"/>
    </source>
</evidence>
<reference evidence="2" key="1">
    <citation type="journal article" date="2017" name="Genome Biol.">
        <title>Comparative genomics reveals high biological diversity and specific adaptations in the industrially and medically important fungal genus Aspergillus.</title>
        <authorList>
            <person name="de Vries R.P."/>
            <person name="Riley R."/>
            <person name="Wiebenga A."/>
            <person name="Aguilar-Osorio G."/>
            <person name="Amillis S."/>
            <person name="Uchima C.A."/>
            <person name="Anderluh G."/>
            <person name="Asadollahi M."/>
            <person name="Askin M."/>
            <person name="Barry K."/>
            <person name="Battaglia E."/>
            <person name="Bayram O."/>
            <person name="Benocci T."/>
            <person name="Braus-Stromeyer S.A."/>
            <person name="Caldana C."/>
            <person name="Canovas D."/>
            <person name="Cerqueira G.C."/>
            <person name="Chen F."/>
            <person name="Chen W."/>
            <person name="Choi C."/>
            <person name="Clum A."/>
            <person name="Dos Santos R.A."/>
            <person name="Damasio A.R."/>
            <person name="Diallinas G."/>
            <person name="Emri T."/>
            <person name="Fekete E."/>
            <person name="Flipphi M."/>
            <person name="Freyberg S."/>
            <person name="Gallo A."/>
            <person name="Gournas C."/>
            <person name="Habgood R."/>
            <person name="Hainaut M."/>
            <person name="Harispe M.L."/>
            <person name="Henrissat B."/>
            <person name="Hilden K.S."/>
            <person name="Hope R."/>
            <person name="Hossain A."/>
            <person name="Karabika E."/>
            <person name="Karaffa L."/>
            <person name="Karanyi Z."/>
            <person name="Krasevec N."/>
            <person name="Kuo A."/>
            <person name="Kusch H."/>
            <person name="LaButti K."/>
            <person name="Lagendijk E.L."/>
            <person name="Lapidus A."/>
            <person name="Levasseur A."/>
            <person name="Lindquist E."/>
            <person name="Lipzen A."/>
            <person name="Logrieco A.F."/>
            <person name="MacCabe A."/>
            <person name="Maekelae M.R."/>
            <person name="Malavazi I."/>
            <person name="Melin P."/>
            <person name="Meyer V."/>
            <person name="Mielnichuk N."/>
            <person name="Miskei M."/>
            <person name="Molnar A.P."/>
            <person name="Mule G."/>
            <person name="Ngan C.Y."/>
            <person name="Orejas M."/>
            <person name="Orosz E."/>
            <person name="Ouedraogo J.P."/>
            <person name="Overkamp K.M."/>
            <person name="Park H.-S."/>
            <person name="Perrone G."/>
            <person name="Piumi F."/>
            <person name="Punt P.J."/>
            <person name="Ram A.F."/>
            <person name="Ramon A."/>
            <person name="Rauscher S."/>
            <person name="Record E."/>
            <person name="Riano-Pachon D.M."/>
            <person name="Robert V."/>
            <person name="Roehrig J."/>
            <person name="Ruller R."/>
            <person name="Salamov A."/>
            <person name="Salih N.S."/>
            <person name="Samson R.A."/>
            <person name="Sandor E."/>
            <person name="Sanguinetti M."/>
            <person name="Schuetze T."/>
            <person name="Sepcic K."/>
            <person name="Shelest E."/>
            <person name="Sherlock G."/>
            <person name="Sophianopoulou V."/>
            <person name="Squina F.M."/>
            <person name="Sun H."/>
            <person name="Susca A."/>
            <person name="Todd R.B."/>
            <person name="Tsang A."/>
            <person name="Unkles S.E."/>
            <person name="van de Wiele N."/>
            <person name="van Rossen-Uffink D."/>
            <person name="Oliveira J.V."/>
            <person name="Vesth T.C."/>
            <person name="Visser J."/>
            <person name="Yu J.-H."/>
            <person name="Zhou M."/>
            <person name="Andersen M.R."/>
            <person name="Archer D.B."/>
            <person name="Baker S.E."/>
            <person name="Benoit I."/>
            <person name="Brakhage A.A."/>
            <person name="Braus G.H."/>
            <person name="Fischer R."/>
            <person name="Frisvad J.C."/>
            <person name="Goldman G.H."/>
            <person name="Houbraken J."/>
            <person name="Oakley B."/>
            <person name="Pocsi I."/>
            <person name="Scazzocchio C."/>
            <person name="Seiboth B."/>
            <person name="vanKuyk P.A."/>
            <person name="Wortman J."/>
            <person name="Dyer P.S."/>
            <person name="Grigoriev I.V."/>
        </authorList>
    </citation>
    <scope>NUCLEOTIDE SEQUENCE [LARGE SCALE GENOMIC DNA]</scope>
    <source>
        <strain evidence="2">CBS 134.48</strain>
    </source>
</reference>
<organism evidence="1 2">
    <name type="scientific">Aspergillus tubingensis (strain CBS 134.48)</name>
    <dbReference type="NCBI Taxonomy" id="767770"/>
    <lineage>
        <taxon>Eukaryota</taxon>
        <taxon>Fungi</taxon>
        <taxon>Dikarya</taxon>
        <taxon>Ascomycota</taxon>
        <taxon>Pezizomycotina</taxon>
        <taxon>Eurotiomycetes</taxon>
        <taxon>Eurotiomycetidae</taxon>
        <taxon>Eurotiales</taxon>
        <taxon>Aspergillaceae</taxon>
        <taxon>Aspergillus</taxon>
        <taxon>Aspergillus subgen. Circumdati</taxon>
    </lineage>
</organism>
<name>A0A1L9MW39_ASPTC</name>